<feature type="region of interest" description="Disordered" evidence="1">
    <location>
        <begin position="49"/>
        <end position="128"/>
    </location>
</feature>
<dbReference type="AlphaFoldDB" id="A0A4Z2GQ41"/>
<evidence type="ECO:0000256" key="1">
    <source>
        <dbReference type="SAM" id="MobiDB-lite"/>
    </source>
</evidence>
<sequence length="128" mass="13675">MTMLVVEVHPHESSLTLDRVELRLRFPPRHYCSIADSEVGATFIHSSVRMSSGQRELSDAGGGERKEDSGAPHRQRGSAGLHAGHSERLPDANRAGLPGMGGGGGGHTQTAPRTDAWRPASGARCRTR</sequence>
<protein>
    <submittedName>
        <fullName evidence="2">Uncharacterized protein</fullName>
    </submittedName>
</protein>
<proteinExistence type="predicted"/>
<name>A0A4Z2GQ41_9TELE</name>
<evidence type="ECO:0000313" key="3">
    <source>
        <dbReference type="Proteomes" id="UP000314294"/>
    </source>
</evidence>
<dbReference type="EMBL" id="SRLO01000452">
    <property type="protein sequence ID" value="TNN55566.1"/>
    <property type="molecule type" value="Genomic_DNA"/>
</dbReference>
<evidence type="ECO:0000313" key="2">
    <source>
        <dbReference type="EMBL" id="TNN55566.1"/>
    </source>
</evidence>
<comment type="caution">
    <text evidence="2">The sequence shown here is derived from an EMBL/GenBank/DDBJ whole genome shotgun (WGS) entry which is preliminary data.</text>
</comment>
<gene>
    <name evidence="2" type="ORF">EYF80_034224</name>
</gene>
<accession>A0A4Z2GQ41</accession>
<feature type="compositionally biased region" description="Gly residues" evidence="1">
    <location>
        <begin position="98"/>
        <end position="107"/>
    </location>
</feature>
<feature type="compositionally biased region" description="Basic and acidic residues" evidence="1">
    <location>
        <begin position="56"/>
        <end position="71"/>
    </location>
</feature>
<reference evidence="2 3" key="1">
    <citation type="submission" date="2019-03" db="EMBL/GenBank/DDBJ databases">
        <title>First draft genome of Liparis tanakae, snailfish: a comprehensive survey of snailfish specific genes.</title>
        <authorList>
            <person name="Kim W."/>
            <person name="Song I."/>
            <person name="Jeong J.-H."/>
            <person name="Kim D."/>
            <person name="Kim S."/>
            <person name="Ryu S."/>
            <person name="Song J.Y."/>
            <person name="Lee S.K."/>
        </authorList>
    </citation>
    <scope>NUCLEOTIDE SEQUENCE [LARGE SCALE GENOMIC DNA]</scope>
    <source>
        <tissue evidence="2">Muscle</tissue>
    </source>
</reference>
<dbReference type="Proteomes" id="UP000314294">
    <property type="component" value="Unassembled WGS sequence"/>
</dbReference>
<keyword evidence="3" id="KW-1185">Reference proteome</keyword>
<organism evidence="2 3">
    <name type="scientific">Liparis tanakae</name>
    <name type="common">Tanaka's snailfish</name>
    <dbReference type="NCBI Taxonomy" id="230148"/>
    <lineage>
        <taxon>Eukaryota</taxon>
        <taxon>Metazoa</taxon>
        <taxon>Chordata</taxon>
        <taxon>Craniata</taxon>
        <taxon>Vertebrata</taxon>
        <taxon>Euteleostomi</taxon>
        <taxon>Actinopterygii</taxon>
        <taxon>Neopterygii</taxon>
        <taxon>Teleostei</taxon>
        <taxon>Neoteleostei</taxon>
        <taxon>Acanthomorphata</taxon>
        <taxon>Eupercaria</taxon>
        <taxon>Perciformes</taxon>
        <taxon>Cottioidei</taxon>
        <taxon>Cottales</taxon>
        <taxon>Liparidae</taxon>
        <taxon>Liparis</taxon>
    </lineage>
</organism>